<dbReference type="GO" id="GO:0005634">
    <property type="term" value="C:nucleus"/>
    <property type="evidence" value="ECO:0007669"/>
    <property type="project" value="UniProtKB-SubCell"/>
</dbReference>
<dbReference type="InterPro" id="IPR053822">
    <property type="entry name" value="SDE2-like_dom"/>
</dbReference>
<feature type="domain" description="SDE2-like" evidence="24">
    <location>
        <begin position="70"/>
        <end position="165"/>
    </location>
</feature>
<evidence type="ECO:0000259" key="23">
    <source>
        <dbReference type="Pfam" id="PF22781"/>
    </source>
</evidence>
<comment type="function">
    <text evidence="17">Plays a role in ribosome biogenesis by enabling SNORD3- and SNORD118-dependent cleavage of the 47S rRNA precursor. Binds ncRNA (non-coding RNA) including the snoRNAs SNORD3 and SNORD118.</text>
</comment>
<keyword evidence="8" id="KW-0235">DNA replication</keyword>
<evidence type="ECO:0000256" key="13">
    <source>
        <dbReference type="ARBA" id="ARBA00023187"/>
    </source>
</evidence>
<feature type="domain" description="Splicing regulator SDE2 ubiquitin" evidence="23">
    <location>
        <begin position="21"/>
        <end position="69"/>
    </location>
</feature>
<evidence type="ECO:0000256" key="18">
    <source>
        <dbReference type="ARBA" id="ARBA00045767"/>
    </source>
</evidence>
<feature type="compositionally biased region" description="Polar residues" evidence="21">
    <location>
        <begin position="473"/>
        <end position="485"/>
    </location>
</feature>
<reference evidence="25" key="2">
    <citation type="submission" date="2025-09" db="UniProtKB">
        <authorList>
            <consortium name="Ensembl"/>
        </authorList>
    </citation>
    <scope>IDENTIFICATION</scope>
</reference>
<feature type="region of interest" description="Disordered" evidence="21">
    <location>
        <begin position="172"/>
        <end position="505"/>
    </location>
</feature>
<evidence type="ECO:0000256" key="10">
    <source>
        <dbReference type="ARBA" id="ARBA00022884"/>
    </source>
</evidence>
<feature type="compositionally biased region" description="Low complexity" evidence="21">
    <location>
        <begin position="225"/>
        <end position="237"/>
    </location>
</feature>
<dbReference type="Pfam" id="PF22781">
    <property type="entry name" value="Sde2_N_Ubi_vert"/>
    <property type="match status" value="1"/>
</dbReference>
<keyword evidence="15" id="KW-0131">Cell cycle</keyword>
<comment type="similarity">
    <text evidence="3">Belongs to the SDE2 family.</text>
</comment>
<dbReference type="GO" id="GO:0003677">
    <property type="term" value="F:DNA binding"/>
    <property type="evidence" value="ECO:0007669"/>
    <property type="project" value="UniProtKB-KW"/>
</dbReference>
<dbReference type="RefSeq" id="XP_016427583.1">
    <property type="nucleotide sequence ID" value="XM_016572097.1"/>
</dbReference>
<organism evidence="25 26">
    <name type="scientific">Sinocyclocheilus rhinocerous</name>
    <dbReference type="NCBI Taxonomy" id="307959"/>
    <lineage>
        <taxon>Eukaryota</taxon>
        <taxon>Metazoa</taxon>
        <taxon>Chordata</taxon>
        <taxon>Craniata</taxon>
        <taxon>Vertebrata</taxon>
        <taxon>Euteleostomi</taxon>
        <taxon>Actinopterygii</taxon>
        <taxon>Neopterygii</taxon>
        <taxon>Teleostei</taxon>
        <taxon>Ostariophysi</taxon>
        <taxon>Cypriniformes</taxon>
        <taxon>Cyprinidae</taxon>
        <taxon>Cyprininae</taxon>
        <taxon>Sinocyclocheilus</taxon>
    </lineage>
</organism>
<feature type="coiled-coil region" evidence="20">
    <location>
        <begin position="110"/>
        <end position="137"/>
    </location>
</feature>
<keyword evidence="7" id="KW-0507">mRNA processing</keyword>
<feature type="compositionally biased region" description="Low complexity" evidence="21">
    <location>
        <begin position="416"/>
        <end position="427"/>
    </location>
</feature>
<dbReference type="GO" id="GO:0006397">
    <property type="term" value="P:mRNA processing"/>
    <property type="evidence" value="ECO:0007669"/>
    <property type="project" value="UniProtKB-KW"/>
</dbReference>
<comment type="subcellular location">
    <subcellularLocation>
        <location evidence="2">Cytoplasm</location>
    </subcellularLocation>
    <subcellularLocation>
        <location evidence="1">Nucleus</location>
    </subcellularLocation>
</comment>
<evidence type="ECO:0000256" key="12">
    <source>
        <dbReference type="ARBA" id="ARBA00023125"/>
    </source>
</evidence>
<dbReference type="PANTHER" id="PTHR12786">
    <property type="entry name" value="SPLICING FACTOR SF3A-RELATED"/>
    <property type="match status" value="1"/>
</dbReference>
<evidence type="ECO:0000256" key="19">
    <source>
        <dbReference type="ARBA" id="ARBA00045882"/>
    </source>
</evidence>
<dbReference type="GeneID" id="107755340"/>
<evidence type="ECO:0000256" key="14">
    <source>
        <dbReference type="ARBA" id="ARBA00023242"/>
    </source>
</evidence>
<dbReference type="GO" id="GO:0005737">
    <property type="term" value="C:cytoplasm"/>
    <property type="evidence" value="ECO:0007669"/>
    <property type="project" value="UniProtKB-SubCell"/>
</dbReference>
<feature type="compositionally biased region" description="Basic and acidic residues" evidence="21">
    <location>
        <begin position="393"/>
        <end position="402"/>
    </location>
</feature>
<dbReference type="GO" id="GO:0042254">
    <property type="term" value="P:ribosome biogenesis"/>
    <property type="evidence" value="ECO:0007669"/>
    <property type="project" value="UniProtKB-KW"/>
</dbReference>
<dbReference type="GO" id="GO:0003723">
    <property type="term" value="F:RNA binding"/>
    <property type="evidence" value="ECO:0007669"/>
    <property type="project" value="UniProtKB-KW"/>
</dbReference>
<evidence type="ECO:0000256" key="3">
    <source>
        <dbReference type="ARBA" id="ARBA00008726"/>
    </source>
</evidence>
<evidence type="ECO:0000256" key="2">
    <source>
        <dbReference type="ARBA" id="ARBA00004496"/>
    </source>
</evidence>
<dbReference type="Pfam" id="PF13297">
    <property type="entry name" value="SDE2_2C"/>
    <property type="match status" value="1"/>
</dbReference>
<keyword evidence="12" id="KW-0238">DNA-binding</keyword>
<dbReference type="OrthoDB" id="547031at2759"/>
<evidence type="ECO:0000259" key="22">
    <source>
        <dbReference type="Pfam" id="PF13297"/>
    </source>
</evidence>
<comment type="function">
    <text evidence="18">Inhibits translesion DNA synthesis by preventing monoubiquitination of PCNA, this is necessary to counteract damage due to ultraviolet light-induced replication stress. SDE2 is cleaved following PCNA binding, and its complete degradation is necessary to allow S-phase progression following DNA damage.</text>
</comment>
<feature type="compositionally biased region" description="Low complexity" evidence="21">
    <location>
        <begin position="258"/>
        <end position="277"/>
    </location>
</feature>
<dbReference type="AlphaFoldDB" id="A0A673HS17"/>
<dbReference type="InterPro" id="IPR053821">
    <property type="entry name" value="Sde2_Ubi"/>
</dbReference>
<evidence type="ECO:0000313" key="25">
    <source>
        <dbReference type="Ensembl" id="ENSSRHP00000028256.1"/>
    </source>
</evidence>
<evidence type="ECO:0000256" key="17">
    <source>
        <dbReference type="ARBA" id="ARBA00045469"/>
    </source>
</evidence>
<dbReference type="InterPro" id="IPR051421">
    <property type="entry name" value="RNA_Proc_DNA_Dmg_Regulator"/>
</dbReference>
<keyword evidence="11 20" id="KW-0175">Coiled coil</keyword>
<name>A0A673HS17_9TELE</name>
<evidence type="ECO:0000256" key="21">
    <source>
        <dbReference type="SAM" id="MobiDB-lite"/>
    </source>
</evidence>
<feature type="compositionally biased region" description="Low complexity" evidence="21">
    <location>
        <begin position="378"/>
        <end position="387"/>
    </location>
</feature>
<keyword evidence="6" id="KW-0132">Cell division</keyword>
<keyword evidence="4" id="KW-0963">Cytoplasm</keyword>
<dbReference type="GO" id="GO:0051301">
    <property type="term" value="P:cell division"/>
    <property type="evidence" value="ECO:0007669"/>
    <property type="project" value="UniProtKB-KW"/>
</dbReference>
<dbReference type="Ensembl" id="ENSSRHT00000029095.1">
    <property type="protein sequence ID" value="ENSSRHP00000028256.1"/>
    <property type="gene ID" value="ENSSRHG00000014696.1"/>
</dbReference>
<evidence type="ECO:0000256" key="20">
    <source>
        <dbReference type="SAM" id="Coils"/>
    </source>
</evidence>
<evidence type="ECO:0000256" key="7">
    <source>
        <dbReference type="ARBA" id="ARBA00022664"/>
    </source>
</evidence>
<feature type="compositionally biased region" description="Basic and acidic residues" evidence="21">
    <location>
        <begin position="318"/>
        <end position="328"/>
    </location>
</feature>
<evidence type="ECO:0000256" key="6">
    <source>
        <dbReference type="ARBA" id="ARBA00022618"/>
    </source>
</evidence>
<keyword evidence="13" id="KW-0508">mRNA splicing</keyword>
<protein>
    <recommendedName>
        <fullName evidence="16">Replication stress response regulator SDE2</fullName>
    </recommendedName>
</protein>
<evidence type="ECO:0000256" key="1">
    <source>
        <dbReference type="ARBA" id="ARBA00004123"/>
    </source>
</evidence>
<evidence type="ECO:0000259" key="24">
    <source>
        <dbReference type="Pfam" id="PF22782"/>
    </source>
</evidence>
<keyword evidence="9" id="KW-0498">Mitosis</keyword>
<proteinExistence type="inferred from homology"/>
<evidence type="ECO:0000256" key="4">
    <source>
        <dbReference type="ARBA" id="ARBA00022490"/>
    </source>
</evidence>
<evidence type="ECO:0000256" key="16">
    <source>
        <dbReference type="ARBA" id="ARBA00034556"/>
    </source>
</evidence>
<dbReference type="GO" id="GO:0008380">
    <property type="term" value="P:RNA splicing"/>
    <property type="evidence" value="ECO:0007669"/>
    <property type="project" value="UniProtKB-KW"/>
</dbReference>
<accession>A0A673HS17</accession>
<evidence type="ECO:0000313" key="26">
    <source>
        <dbReference type="Proteomes" id="UP000472270"/>
    </source>
</evidence>
<reference evidence="25" key="1">
    <citation type="submission" date="2025-08" db="UniProtKB">
        <authorList>
            <consortium name="Ensembl"/>
        </authorList>
    </citation>
    <scope>IDENTIFICATION</scope>
</reference>
<keyword evidence="5" id="KW-0690">Ribosome biogenesis</keyword>
<dbReference type="Pfam" id="PF22782">
    <property type="entry name" value="SDE2"/>
    <property type="match status" value="1"/>
</dbReference>
<keyword evidence="14" id="KW-0539">Nucleus</keyword>
<evidence type="ECO:0000256" key="8">
    <source>
        <dbReference type="ARBA" id="ARBA00022705"/>
    </source>
</evidence>
<dbReference type="Proteomes" id="UP000472270">
    <property type="component" value="Unassembled WGS sequence"/>
</dbReference>
<keyword evidence="26" id="KW-1185">Reference proteome</keyword>
<feature type="compositionally biased region" description="Polar residues" evidence="21">
    <location>
        <begin position="304"/>
        <end position="314"/>
    </location>
</feature>
<dbReference type="PANTHER" id="PTHR12786:SF1">
    <property type="entry name" value="SPLICING REGULATOR SDE2"/>
    <property type="match status" value="1"/>
</dbReference>
<feature type="compositionally biased region" description="Basic and acidic residues" evidence="21">
    <location>
        <begin position="280"/>
        <end position="289"/>
    </location>
</feature>
<feature type="domain" description="SDE2/SF3A3 SAP" evidence="22">
    <location>
        <begin position="496"/>
        <end position="566"/>
    </location>
</feature>
<evidence type="ECO:0000256" key="15">
    <source>
        <dbReference type="ARBA" id="ARBA00023306"/>
    </source>
</evidence>
<evidence type="ECO:0000256" key="5">
    <source>
        <dbReference type="ARBA" id="ARBA00022517"/>
    </source>
</evidence>
<comment type="function">
    <text evidence="19">Plays a role in pre-mRNA splicing by facilitating excision of relatively short introns featuring weak 3'-splice sites (ss) and high GC content. May recruit CACTIN to the spliceosome.</text>
</comment>
<sequence>MELFVVSPNVRFTNLTVAPGSTVSDLIDHFAVKEGASVADFYVKSNGRVSHRNASLQSGVVYRVEPRLCGGKGGFGSMLRALGAQIEKTTNREACRDLSGRRLRDVNHEKEMAEWLKKQADREAEKEQRRLERIQRKLAEPKHYFTDTDYEKQCHDLSERLEDSVLKGMQASSSGLVKADEGPSRKRPTPADSKKKAKKKCFWTGLGGLEEIGSSGEGSDDSDSEASLSTSGASRSSDVPKPTVPPSATRGSDRTDPQEQPSSSSSSSSQSPAPSSPTQVEKEVQKECTAESSQNRSIKEDKSSQNPALSSTTQEGEELQKNAEKECTAETSQNGSIEEYKSSQSPAPSSPTQVEEEVQKECTAETSQNSSIEEDKSSQSPAPSSTTQEEEEVQKNAEKECTAETSQNGSIEEDQSSQSPAPSSPTQVEEEVQKECTAETSQNSSIEEDKSSQSPAPSSPTQVEEEVQKECTAETSQNVDKSQVEPTEAPSGPAESSQAQEEVEGLLDLLSVSGPGQLEALGLERLKKELMERGMKCGGTLQERAARLFSVKGLSPDQIDPALLAKPTKGKKK</sequence>
<evidence type="ECO:0000256" key="11">
    <source>
        <dbReference type="ARBA" id="ARBA00023054"/>
    </source>
</evidence>
<dbReference type="InterPro" id="IPR025086">
    <property type="entry name" value="SDE2/SF3A3_SAP"/>
</dbReference>
<keyword evidence="10" id="KW-0694">RNA-binding</keyword>
<dbReference type="GO" id="GO:0006260">
    <property type="term" value="P:DNA replication"/>
    <property type="evidence" value="ECO:0007669"/>
    <property type="project" value="UniProtKB-KW"/>
</dbReference>
<gene>
    <name evidence="25" type="primary">LOC107755340</name>
</gene>
<feature type="compositionally biased region" description="Low complexity" evidence="21">
    <location>
        <begin position="342"/>
        <end position="351"/>
    </location>
</feature>
<evidence type="ECO:0000256" key="9">
    <source>
        <dbReference type="ARBA" id="ARBA00022776"/>
    </source>
</evidence>